<keyword evidence="4" id="KW-1185">Reference proteome</keyword>
<evidence type="ECO:0000313" key="3">
    <source>
        <dbReference type="EMBL" id="GGH64996.1"/>
    </source>
</evidence>
<accession>A0A917MUK0</accession>
<dbReference type="AlphaFoldDB" id="A0A917MUK0"/>
<dbReference type="EMBL" id="BMIB01000002">
    <property type="protein sequence ID" value="GGH64996.1"/>
    <property type="molecule type" value="Genomic_DNA"/>
</dbReference>
<dbReference type="Gene3D" id="2.60.40.10">
    <property type="entry name" value="Immunoglobulins"/>
    <property type="match status" value="3"/>
</dbReference>
<dbReference type="PROSITE" id="PS50093">
    <property type="entry name" value="PKD"/>
    <property type="match status" value="2"/>
</dbReference>
<dbReference type="InterPro" id="IPR022409">
    <property type="entry name" value="PKD/Chitinase_dom"/>
</dbReference>
<comment type="caution">
    <text evidence="3">The sequence shown here is derived from an EMBL/GenBank/DDBJ whole genome shotgun (WGS) entry which is preliminary data.</text>
</comment>
<feature type="domain" description="PKD" evidence="2">
    <location>
        <begin position="63"/>
        <end position="96"/>
    </location>
</feature>
<evidence type="ECO:0000313" key="4">
    <source>
        <dbReference type="Proteomes" id="UP000627292"/>
    </source>
</evidence>
<evidence type="ECO:0000259" key="2">
    <source>
        <dbReference type="PROSITE" id="PS50093"/>
    </source>
</evidence>
<reference evidence="3" key="1">
    <citation type="journal article" date="2014" name="Int. J. Syst. Evol. Microbiol.">
        <title>Complete genome sequence of Corynebacterium casei LMG S-19264T (=DSM 44701T), isolated from a smear-ripened cheese.</title>
        <authorList>
            <consortium name="US DOE Joint Genome Institute (JGI-PGF)"/>
            <person name="Walter F."/>
            <person name="Albersmeier A."/>
            <person name="Kalinowski J."/>
            <person name="Ruckert C."/>
        </authorList>
    </citation>
    <scope>NUCLEOTIDE SEQUENCE</scope>
    <source>
        <strain evidence="3">CGMCC 1.15290</strain>
    </source>
</reference>
<proteinExistence type="predicted"/>
<feature type="chain" id="PRO_5037310387" description="PKD domain-containing protein" evidence="1">
    <location>
        <begin position="19"/>
        <end position="284"/>
    </location>
</feature>
<feature type="signal peptide" evidence="1">
    <location>
        <begin position="1"/>
        <end position="18"/>
    </location>
</feature>
<name>A0A917MUK0_9BACT</name>
<dbReference type="InterPro" id="IPR000601">
    <property type="entry name" value="PKD_dom"/>
</dbReference>
<reference evidence="3" key="2">
    <citation type="submission" date="2020-09" db="EMBL/GenBank/DDBJ databases">
        <authorList>
            <person name="Sun Q."/>
            <person name="Zhou Y."/>
        </authorList>
    </citation>
    <scope>NUCLEOTIDE SEQUENCE</scope>
    <source>
        <strain evidence="3">CGMCC 1.15290</strain>
    </source>
</reference>
<protein>
    <recommendedName>
        <fullName evidence="2">PKD domain-containing protein</fullName>
    </recommendedName>
</protein>
<dbReference type="InterPro" id="IPR035986">
    <property type="entry name" value="PKD_dom_sf"/>
</dbReference>
<dbReference type="Pfam" id="PF00801">
    <property type="entry name" value="PKD"/>
    <property type="match status" value="1"/>
</dbReference>
<keyword evidence="1" id="KW-0732">Signal</keyword>
<dbReference type="InterPro" id="IPR013783">
    <property type="entry name" value="Ig-like_fold"/>
</dbReference>
<feature type="domain" description="PKD" evidence="2">
    <location>
        <begin position="231"/>
        <end position="265"/>
    </location>
</feature>
<evidence type="ECO:0000256" key="1">
    <source>
        <dbReference type="SAM" id="SignalP"/>
    </source>
</evidence>
<dbReference type="RefSeq" id="WP_188951663.1">
    <property type="nucleotide sequence ID" value="NZ_BMIB01000002.1"/>
</dbReference>
<sequence>MKKITHNLFLSLALILCASCKKNHSSTTITIDETEPVAHFEWTGSQKVPAEITFTNKTLYGETYHWNFSNGQTSVKHTPDKVTFTTAGSYDIILTAKRGNKSSLIKRTLLITADNKPAAHFSWLFKDQRSMAPATIIVKNESVNADRYEWRVDGVLNTETTPTPILFNQAGDHTITLVALNGTERSATYEQVITVATNTDPVARFAVNYQPIPYVVGQQVQLVNLSTNADTWQWTFGPNGPAATTEMHPLVTFTTAGIYPITLIAKKGNLTSKAFQINLKINAQ</sequence>
<dbReference type="SMART" id="SM00089">
    <property type="entry name" value="PKD"/>
    <property type="match status" value="2"/>
</dbReference>
<dbReference type="SUPFAM" id="SSF49299">
    <property type="entry name" value="PKD domain"/>
    <property type="match status" value="3"/>
</dbReference>
<gene>
    <name evidence="3" type="ORF">GCM10011379_17660</name>
</gene>
<organism evidence="3 4">
    <name type="scientific">Filimonas zeae</name>
    <dbReference type="NCBI Taxonomy" id="1737353"/>
    <lineage>
        <taxon>Bacteria</taxon>
        <taxon>Pseudomonadati</taxon>
        <taxon>Bacteroidota</taxon>
        <taxon>Chitinophagia</taxon>
        <taxon>Chitinophagales</taxon>
        <taxon>Chitinophagaceae</taxon>
        <taxon>Filimonas</taxon>
    </lineage>
</organism>
<dbReference type="Proteomes" id="UP000627292">
    <property type="component" value="Unassembled WGS sequence"/>
</dbReference>